<dbReference type="PANTHER" id="PTHR30250:SF10">
    <property type="entry name" value="LIPOPOLYSACCHARIDE BIOSYNTHESIS PROTEIN WZXC"/>
    <property type="match status" value="1"/>
</dbReference>
<dbReference type="AlphaFoldDB" id="A0A371P112"/>
<dbReference type="RefSeq" id="WP_116050175.1">
    <property type="nucleotide sequence ID" value="NZ_QUBQ01000009.1"/>
</dbReference>
<name>A0A371P112_9BACL</name>
<sequence length="415" mass="46885">MKIKNSYVKSIATLVSGSTLAQIISLASFPIMAWLYTPEEIGVLTMILTVITMFSGVISARYDVVIVSDKDEANVHALIKLSFLICLIASIIISLGSTVYFYTTDQFRSSIFWVTCAVFFLLFTSGLTNILMAYNNRNREYKLMTAVQVIRAIFKECLTAIFGMFKFGATGLVLATLVGQAAGLRRQSKSLESKIKDIWNANIRHVAILYLKQPIYSTPSIFVNSFSYASLNIFIQKLFGFSLLGYYYMAFRILGLPLTVISFNISRVYYEEASREYNTTRNYIKTFKKTSIILTLIAVPMVLCMYFLAPPVISWLFGGEWEQTGLFIKVLAPMFGIRFIVSALSPGMLISSKQKLELLIQFLFCIAAILGYMYTKETNSTIVQFLSIISYSYFAIYVVYFLVLYGYSMKNPSNA</sequence>
<feature type="transmembrane region" description="Helical" evidence="7">
    <location>
        <begin position="356"/>
        <end position="375"/>
    </location>
</feature>
<evidence type="ECO:0000256" key="3">
    <source>
        <dbReference type="ARBA" id="ARBA00022475"/>
    </source>
</evidence>
<evidence type="ECO:0000256" key="7">
    <source>
        <dbReference type="SAM" id="Phobius"/>
    </source>
</evidence>
<evidence type="ECO:0000256" key="4">
    <source>
        <dbReference type="ARBA" id="ARBA00022692"/>
    </source>
</evidence>
<gene>
    <name evidence="8" type="ORF">DX130_25540</name>
</gene>
<proteinExistence type="inferred from homology"/>
<evidence type="ECO:0000256" key="2">
    <source>
        <dbReference type="ARBA" id="ARBA00007430"/>
    </source>
</evidence>
<dbReference type="Proteomes" id="UP000261905">
    <property type="component" value="Unassembled WGS sequence"/>
</dbReference>
<keyword evidence="9" id="KW-1185">Reference proteome</keyword>
<accession>A0A371P112</accession>
<protein>
    <recommendedName>
        <fullName evidence="10">Lipopolysaccharide biosynthesis protein</fullName>
    </recommendedName>
</protein>
<comment type="subcellular location">
    <subcellularLocation>
        <location evidence="1">Cell membrane</location>
        <topology evidence="1">Multi-pass membrane protein</topology>
    </subcellularLocation>
</comment>
<keyword evidence="4 7" id="KW-0812">Transmembrane</keyword>
<evidence type="ECO:0008006" key="10">
    <source>
        <dbReference type="Google" id="ProtNLM"/>
    </source>
</evidence>
<feature type="transmembrane region" description="Helical" evidence="7">
    <location>
        <begin position="245"/>
        <end position="270"/>
    </location>
</feature>
<evidence type="ECO:0000256" key="6">
    <source>
        <dbReference type="ARBA" id="ARBA00023136"/>
    </source>
</evidence>
<keyword evidence="3" id="KW-1003">Cell membrane</keyword>
<dbReference type="GO" id="GO:0005886">
    <property type="term" value="C:plasma membrane"/>
    <property type="evidence" value="ECO:0007669"/>
    <property type="project" value="UniProtKB-SubCell"/>
</dbReference>
<keyword evidence="5 7" id="KW-1133">Transmembrane helix</keyword>
<feature type="transmembrane region" description="Helical" evidence="7">
    <location>
        <begin position="81"/>
        <end position="104"/>
    </location>
</feature>
<feature type="transmembrane region" description="Helical" evidence="7">
    <location>
        <begin position="381"/>
        <end position="407"/>
    </location>
</feature>
<evidence type="ECO:0000256" key="5">
    <source>
        <dbReference type="ARBA" id="ARBA00022989"/>
    </source>
</evidence>
<evidence type="ECO:0000313" key="9">
    <source>
        <dbReference type="Proteomes" id="UP000261905"/>
    </source>
</evidence>
<evidence type="ECO:0000313" key="8">
    <source>
        <dbReference type="EMBL" id="REK69278.1"/>
    </source>
</evidence>
<comment type="similarity">
    <text evidence="2">Belongs to the polysaccharide synthase family.</text>
</comment>
<feature type="transmembrane region" description="Helical" evidence="7">
    <location>
        <begin position="291"/>
        <end position="313"/>
    </location>
</feature>
<organism evidence="8 9">
    <name type="scientific">Paenibacillus paeoniae</name>
    <dbReference type="NCBI Taxonomy" id="2292705"/>
    <lineage>
        <taxon>Bacteria</taxon>
        <taxon>Bacillati</taxon>
        <taxon>Bacillota</taxon>
        <taxon>Bacilli</taxon>
        <taxon>Bacillales</taxon>
        <taxon>Paenibacillaceae</taxon>
        <taxon>Paenibacillus</taxon>
    </lineage>
</organism>
<dbReference type="PANTHER" id="PTHR30250">
    <property type="entry name" value="PST FAMILY PREDICTED COLANIC ACID TRANSPORTER"/>
    <property type="match status" value="1"/>
</dbReference>
<dbReference type="Pfam" id="PF13440">
    <property type="entry name" value="Polysacc_synt_3"/>
    <property type="match status" value="1"/>
</dbReference>
<dbReference type="OrthoDB" id="109075at2"/>
<feature type="transmembrane region" description="Helical" evidence="7">
    <location>
        <begin position="12"/>
        <end position="35"/>
    </location>
</feature>
<feature type="transmembrane region" description="Helical" evidence="7">
    <location>
        <begin position="325"/>
        <end position="344"/>
    </location>
</feature>
<dbReference type="InterPro" id="IPR050833">
    <property type="entry name" value="Poly_Biosynth_Transport"/>
</dbReference>
<reference evidence="8 9" key="1">
    <citation type="submission" date="2018-08" db="EMBL/GenBank/DDBJ databases">
        <title>Paenibacillus sp. M4BSY-1, whole genome shotgun sequence.</title>
        <authorList>
            <person name="Tuo L."/>
        </authorList>
    </citation>
    <scope>NUCLEOTIDE SEQUENCE [LARGE SCALE GENOMIC DNA]</scope>
    <source>
        <strain evidence="8 9">M4BSY-1</strain>
    </source>
</reference>
<keyword evidence="6 7" id="KW-0472">Membrane</keyword>
<feature type="transmembrane region" description="Helical" evidence="7">
    <location>
        <begin position="41"/>
        <end position="60"/>
    </location>
</feature>
<feature type="transmembrane region" description="Helical" evidence="7">
    <location>
        <begin position="110"/>
        <end position="134"/>
    </location>
</feature>
<dbReference type="EMBL" id="QUBQ01000009">
    <property type="protein sequence ID" value="REK69278.1"/>
    <property type="molecule type" value="Genomic_DNA"/>
</dbReference>
<evidence type="ECO:0000256" key="1">
    <source>
        <dbReference type="ARBA" id="ARBA00004651"/>
    </source>
</evidence>
<comment type="caution">
    <text evidence="8">The sequence shown here is derived from an EMBL/GenBank/DDBJ whole genome shotgun (WGS) entry which is preliminary data.</text>
</comment>